<comment type="caution">
    <text evidence="1">The sequence shown here is derived from an EMBL/GenBank/DDBJ whole genome shotgun (WGS) entry which is preliminary data.</text>
</comment>
<dbReference type="EMBL" id="MTZV01000006">
    <property type="protein sequence ID" value="PCE24020.1"/>
    <property type="molecule type" value="Genomic_DNA"/>
</dbReference>
<protein>
    <recommendedName>
        <fullName evidence="3">Methyltransferase family protein</fullName>
    </recommendedName>
</protein>
<dbReference type="RefSeq" id="WP_096725890.1">
    <property type="nucleotide sequence ID" value="NZ_MTZV01000006.1"/>
</dbReference>
<dbReference type="Pfam" id="PF13489">
    <property type="entry name" value="Methyltransf_23"/>
    <property type="match status" value="1"/>
</dbReference>
<dbReference type="SUPFAM" id="SSF53335">
    <property type="entry name" value="S-adenosyl-L-methionine-dependent methyltransferases"/>
    <property type="match status" value="1"/>
</dbReference>
<evidence type="ECO:0008006" key="3">
    <source>
        <dbReference type="Google" id="ProtNLM"/>
    </source>
</evidence>
<name>A0A2A4EUC7_9BURK</name>
<evidence type="ECO:0000313" key="1">
    <source>
        <dbReference type="EMBL" id="PCE24020.1"/>
    </source>
</evidence>
<reference evidence="1 2" key="1">
    <citation type="submission" date="2017-01" db="EMBL/GenBank/DDBJ databases">
        <title>Whole-Genome Shotgun Sequencing of Two beta-Proteobacterial Species in Search of the Bulgecin Biosynthetic Cluster.</title>
        <authorList>
            <person name="Horsman M.E."/>
            <person name="Marous D.R."/>
            <person name="Li R."/>
            <person name="Oliver R.A."/>
            <person name="Byun B."/>
            <person name="Emrich S.J."/>
            <person name="Boggess B."/>
            <person name="Townsend C.A."/>
            <person name="Mobashery S."/>
        </authorList>
    </citation>
    <scope>NUCLEOTIDE SEQUENCE [LARGE SCALE GENOMIC DNA]</scope>
    <source>
        <strain evidence="1 2">ATCC 31363</strain>
    </source>
</reference>
<dbReference type="Gene3D" id="3.40.50.150">
    <property type="entry name" value="Vaccinia Virus protein VP39"/>
    <property type="match status" value="1"/>
</dbReference>
<proteinExistence type="predicted"/>
<evidence type="ECO:0000313" key="2">
    <source>
        <dbReference type="Proteomes" id="UP000218022"/>
    </source>
</evidence>
<dbReference type="InterPro" id="IPR029063">
    <property type="entry name" value="SAM-dependent_MTases_sf"/>
</dbReference>
<sequence length="265" mass="30250">MKEMYKASLPSCTCKVCAGEATLYDVVDFNKNCEERRGYLLELSGVPVYYYKCSACGTIFTTAFDKWSNHDFEAYIYNDDYIKVDIDSEKIRPQQNARLVQALIASVGGISMLDYGSGAGLLAKLLTKHGFDVRSWDPFFSKGMPPSDKFDLITSFEVFEHTNDPDHTLSQINSRLKNDGALLFSTYLIDPDDDNRRHWYISPRNGHLTIYTMSGLKSLFTRFGLQLHHYSRGLHLAFRTVPGWLTRDSVRWDAVPDEVLNAPQR</sequence>
<dbReference type="AlphaFoldDB" id="A0A2A4EUC7"/>
<organism evidence="1 2">
    <name type="scientific">Paraburkholderia acidicola</name>
    <dbReference type="NCBI Taxonomy" id="1912599"/>
    <lineage>
        <taxon>Bacteria</taxon>
        <taxon>Pseudomonadati</taxon>
        <taxon>Pseudomonadota</taxon>
        <taxon>Betaproteobacteria</taxon>
        <taxon>Burkholderiales</taxon>
        <taxon>Burkholderiaceae</taxon>
        <taxon>Paraburkholderia</taxon>
    </lineage>
</organism>
<gene>
    <name evidence="1" type="ORF">BWP39_30520</name>
</gene>
<accession>A0A2A4EUC7</accession>
<dbReference type="Proteomes" id="UP000218022">
    <property type="component" value="Unassembled WGS sequence"/>
</dbReference>
<dbReference type="OrthoDB" id="9815644at2"/>